<evidence type="ECO:0000256" key="13">
    <source>
        <dbReference type="ARBA" id="ARBA00049229"/>
    </source>
</evidence>
<comment type="catalytic activity">
    <reaction evidence="12">
        <text>L-isoleucine + 2-oxoglutarate = (S)-3-methyl-2-oxopentanoate + L-glutamate</text>
        <dbReference type="Rhea" id="RHEA:24801"/>
        <dbReference type="ChEBI" id="CHEBI:16810"/>
        <dbReference type="ChEBI" id="CHEBI:29985"/>
        <dbReference type="ChEBI" id="CHEBI:35146"/>
        <dbReference type="ChEBI" id="CHEBI:58045"/>
        <dbReference type="EC" id="2.6.1.42"/>
    </reaction>
</comment>
<name>A0A135HQ36_9HYPH</name>
<evidence type="ECO:0000256" key="5">
    <source>
        <dbReference type="ARBA" id="ARBA00005072"/>
    </source>
</evidence>
<evidence type="ECO:0000313" key="15">
    <source>
        <dbReference type="Proteomes" id="UP000070107"/>
    </source>
</evidence>
<keyword evidence="10" id="KW-0100">Branched-chain amino acid biosynthesis</keyword>
<dbReference type="PANTHER" id="PTHR42743:SF11">
    <property type="entry name" value="AMINODEOXYCHORISMATE LYASE"/>
    <property type="match status" value="1"/>
</dbReference>
<comment type="function">
    <text evidence="2">Acts on leucine, isoleucine and valine.</text>
</comment>
<dbReference type="GO" id="GO:0008652">
    <property type="term" value="P:amino acid biosynthetic process"/>
    <property type="evidence" value="ECO:0007669"/>
    <property type="project" value="UniProtKB-ARBA"/>
</dbReference>
<dbReference type="InterPro" id="IPR043131">
    <property type="entry name" value="BCAT-like_N"/>
</dbReference>
<comment type="pathway">
    <text evidence="5">Amino-acid biosynthesis; L-leucine biosynthesis; L-leucine from 3-methyl-2-oxobutanoate: step 4/4.</text>
</comment>
<dbReference type="Proteomes" id="UP000070107">
    <property type="component" value="Unassembled WGS sequence"/>
</dbReference>
<dbReference type="NCBIfam" id="NF005209">
    <property type="entry name" value="PRK06680.1"/>
    <property type="match status" value="1"/>
</dbReference>
<proteinExistence type="inferred from homology"/>
<dbReference type="InterPro" id="IPR036038">
    <property type="entry name" value="Aminotransferase-like"/>
</dbReference>
<evidence type="ECO:0000256" key="7">
    <source>
        <dbReference type="ARBA" id="ARBA00013053"/>
    </source>
</evidence>
<evidence type="ECO:0000256" key="2">
    <source>
        <dbReference type="ARBA" id="ARBA00003109"/>
    </source>
</evidence>
<evidence type="ECO:0000256" key="8">
    <source>
        <dbReference type="ARBA" id="ARBA00014472"/>
    </source>
</evidence>
<dbReference type="SUPFAM" id="SSF56752">
    <property type="entry name" value="D-aminoacid aminotransferase-like PLP-dependent enzymes"/>
    <property type="match status" value="1"/>
</dbReference>
<reference evidence="14 15" key="1">
    <citation type="submission" date="2015-11" db="EMBL/GenBank/DDBJ databases">
        <title>Draft genome sequence of Paramesorhizobium deserti A-3-E, a strain highly resistant to diverse beta-lactam antibiotics.</title>
        <authorList>
            <person name="Lv R."/>
            <person name="Yang X."/>
            <person name="Fang N."/>
            <person name="Guo J."/>
            <person name="Luo X."/>
            <person name="Peng F."/>
            <person name="Yang R."/>
            <person name="Cui Y."/>
            <person name="Fang C."/>
            <person name="Song Y."/>
        </authorList>
    </citation>
    <scope>NUCLEOTIDE SEQUENCE [LARGE SCALE GENOMIC DNA]</scope>
    <source>
        <strain evidence="14 15">A-3-E</strain>
    </source>
</reference>
<evidence type="ECO:0000256" key="1">
    <source>
        <dbReference type="ARBA" id="ARBA00001933"/>
    </source>
</evidence>
<dbReference type="EMBL" id="LNTU01000038">
    <property type="protein sequence ID" value="KXF75296.1"/>
    <property type="molecule type" value="Genomic_DNA"/>
</dbReference>
<comment type="pathway">
    <text evidence="3">Amino-acid biosynthesis; L-isoleucine biosynthesis; L-isoleucine from 2-oxobutanoate: step 4/4.</text>
</comment>
<keyword evidence="14" id="KW-0808">Transferase</keyword>
<sequence length="288" mass="31394">MPAASSPRIAYVNGTFLPLEEASIPVMDRGFLFGDGIYEVTALIEGRLADNEAHLQRLDRSLREIGIPNPYSPAKWTAIQNELITRNGLLEGLIYIEVTRGVSERDFLSPADLKPTVVMFTQAKPVRANAALSKGADVITVPDLRWARRDIKSVSLLAQVLAKRAAAEASASEAWMIEDGVITEGASSTAFIVTQADEIVSRPLSHAVLPGVTRRAVLRLVEEKNLTFVERTFTVEEALRAREAFFTSASTIVMPVVSIDGQPIGTGKPGPLALELRELYIKTLLATR</sequence>
<comment type="catalytic activity">
    <reaction evidence="13">
        <text>L-leucine + 2-oxoglutarate = 4-methyl-2-oxopentanoate + L-glutamate</text>
        <dbReference type="Rhea" id="RHEA:18321"/>
        <dbReference type="ChEBI" id="CHEBI:16810"/>
        <dbReference type="ChEBI" id="CHEBI:17865"/>
        <dbReference type="ChEBI" id="CHEBI:29985"/>
        <dbReference type="ChEBI" id="CHEBI:57427"/>
        <dbReference type="EC" id="2.6.1.42"/>
    </reaction>
</comment>
<organism evidence="14 15">
    <name type="scientific">Paramesorhizobium deserti</name>
    <dbReference type="NCBI Taxonomy" id="1494590"/>
    <lineage>
        <taxon>Bacteria</taxon>
        <taxon>Pseudomonadati</taxon>
        <taxon>Pseudomonadota</taxon>
        <taxon>Alphaproteobacteria</taxon>
        <taxon>Hyphomicrobiales</taxon>
        <taxon>Phyllobacteriaceae</taxon>
        <taxon>Paramesorhizobium</taxon>
    </lineage>
</organism>
<keyword evidence="14" id="KW-0032">Aminotransferase</keyword>
<comment type="pathway">
    <text evidence="4">Amino-acid biosynthesis; L-valine biosynthesis; L-valine from pyruvate: step 4/4.</text>
</comment>
<dbReference type="EC" id="2.6.1.42" evidence="7"/>
<dbReference type="PANTHER" id="PTHR42743">
    <property type="entry name" value="AMINO-ACID AMINOTRANSFERASE"/>
    <property type="match status" value="1"/>
</dbReference>
<evidence type="ECO:0000256" key="4">
    <source>
        <dbReference type="ARBA" id="ARBA00004931"/>
    </source>
</evidence>
<accession>A0A135HQ36</accession>
<comment type="similarity">
    <text evidence="6">Belongs to the class-IV pyridoxal-phosphate-dependent aminotransferase family.</text>
</comment>
<evidence type="ECO:0000256" key="6">
    <source>
        <dbReference type="ARBA" id="ARBA00009320"/>
    </source>
</evidence>
<evidence type="ECO:0000256" key="12">
    <source>
        <dbReference type="ARBA" id="ARBA00048798"/>
    </source>
</evidence>
<dbReference type="CDD" id="cd01558">
    <property type="entry name" value="D-AAT_like"/>
    <property type="match status" value="1"/>
</dbReference>
<dbReference type="AlphaFoldDB" id="A0A135HQ36"/>
<comment type="catalytic activity">
    <reaction evidence="11">
        <text>L-valine + 2-oxoglutarate = 3-methyl-2-oxobutanoate + L-glutamate</text>
        <dbReference type="Rhea" id="RHEA:24813"/>
        <dbReference type="ChEBI" id="CHEBI:11851"/>
        <dbReference type="ChEBI" id="CHEBI:16810"/>
        <dbReference type="ChEBI" id="CHEBI:29985"/>
        <dbReference type="ChEBI" id="CHEBI:57762"/>
        <dbReference type="EC" id="2.6.1.42"/>
    </reaction>
</comment>
<evidence type="ECO:0000313" key="14">
    <source>
        <dbReference type="EMBL" id="KXF75296.1"/>
    </source>
</evidence>
<dbReference type="Pfam" id="PF01063">
    <property type="entry name" value="Aminotran_4"/>
    <property type="match status" value="1"/>
</dbReference>
<dbReference type="InterPro" id="IPR043132">
    <property type="entry name" value="BCAT-like_C"/>
</dbReference>
<dbReference type="GO" id="GO:0005829">
    <property type="term" value="C:cytosol"/>
    <property type="evidence" value="ECO:0007669"/>
    <property type="project" value="TreeGrafter"/>
</dbReference>
<dbReference type="InterPro" id="IPR001544">
    <property type="entry name" value="Aminotrans_IV"/>
</dbReference>
<evidence type="ECO:0000256" key="9">
    <source>
        <dbReference type="ARBA" id="ARBA00022898"/>
    </source>
</evidence>
<keyword evidence="9" id="KW-0663">Pyridoxal phosphate</keyword>
<comment type="caution">
    <text evidence="14">The sequence shown here is derived from an EMBL/GenBank/DDBJ whole genome shotgun (WGS) entry which is preliminary data.</text>
</comment>
<keyword evidence="10" id="KW-0028">Amino-acid biosynthesis</keyword>
<dbReference type="RefSeq" id="WP_068884500.1">
    <property type="nucleotide sequence ID" value="NZ_LNTU01000038.1"/>
</dbReference>
<evidence type="ECO:0000256" key="10">
    <source>
        <dbReference type="ARBA" id="ARBA00023304"/>
    </source>
</evidence>
<gene>
    <name evidence="14" type="ORF">ATN84_18670</name>
</gene>
<keyword evidence="15" id="KW-1185">Reference proteome</keyword>
<protein>
    <recommendedName>
        <fullName evidence="8">Probable branched-chain-amino-acid aminotransferase</fullName>
        <ecNumber evidence="7">2.6.1.42</ecNumber>
    </recommendedName>
</protein>
<dbReference type="FunFam" id="3.20.10.10:FF:000002">
    <property type="entry name" value="D-alanine aminotransferase"/>
    <property type="match status" value="1"/>
</dbReference>
<evidence type="ECO:0000256" key="3">
    <source>
        <dbReference type="ARBA" id="ARBA00004824"/>
    </source>
</evidence>
<dbReference type="GO" id="GO:0009082">
    <property type="term" value="P:branched-chain amino acid biosynthetic process"/>
    <property type="evidence" value="ECO:0007669"/>
    <property type="project" value="UniProtKB-KW"/>
</dbReference>
<dbReference type="Gene3D" id="3.20.10.10">
    <property type="entry name" value="D-amino Acid Aminotransferase, subunit A, domain 2"/>
    <property type="match status" value="1"/>
</dbReference>
<dbReference type="InterPro" id="IPR050571">
    <property type="entry name" value="Class-IV_PLP-Dep_Aminotrnsfr"/>
</dbReference>
<evidence type="ECO:0000256" key="11">
    <source>
        <dbReference type="ARBA" id="ARBA00048212"/>
    </source>
</evidence>
<dbReference type="OrthoDB" id="9805628at2"/>
<dbReference type="STRING" id="1494590.ATN84_18670"/>
<comment type="cofactor">
    <cofactor evidence="1">
        <name>pyridoxal 5'-phosphate</name>
        <dbReference type="ChEBI" id="CHEBI:597326"/>
    </cofactor>
</comment>
<dbReference type="Gene3D" id="3.30.470.10">
    <property type="match status" value="1"/>
</dbReference>
<dbReference type="GO" id="GO:0004084">
    <property type="term" value="F:branched-chain-amino-acid transaminase activity"/>
    <property type="evidence" value="ECO:0007669"/>
    <property type="project" value="UniProtKB-EC"/>
</dbReference>